<evidence type="ECO:0000313" key="2">
    <source>
        <dbReference type="Proteomes" id="UP000199041"/>
    </source>
</evidence>
<proteinExistence type="predicted"/>
<protein>
    <submittedName>
        <fullName evidence="1">IS66 Orf2 like protein</fullName>
    </submittedName>
</protein>
<dbReference type="InterPro" id="IPR008878">
    <property type="entry name" value="Transposase_IS66_Orf2"/>
</dbReference>
<keyword evidence="2" id="KW-1185">Reference proteome</keyword>
<dbReference type="EMBL" id="FNQY01000007">
    <property type="protein sequence ID" value="SEA04790.1"/>
    <property type="molecule type" value="Genomic_DNA"/>
</dbReference>
<dbReference type="RefSeq" id="WP_091395931.1">
    <property type="nucleotide sequence ID" value="NZ_FNQY01000007.1"/>
</dbReference>
<dbReference type="Pfam" id="PF05717">
    <property type="entry name" value="TnpB_IS66"/>
    <property type="match status" value="1"/>
</dbReference>
<dbReference type="Proteomes" id="UP000199041">
    <property type="component" value="Unassembled WGS sequence"/>
</dbReference>
<name>A0A1H3XZV6_9BACT</name>
<dbReference type="OrthoDB" id="4956084at2"/>
<accession>A0A1H3XZV6</accession>
<dbReference type="AlphaFoldDB" id="A0A1H3XZV6"/>
<sequence>MRGGLLPSPVPGDLFIFFNKRRGQVKLLIGDIEGYLIFHERLGKGRLEIPAFLKEPEAVISDDQL</sequence>
<evidence type="ECO:0000313" key="1">
    <source>
        <dbReference type="EMBL" id="SEA04790.1"/>
    </source>
</evidence>
<gene>
    <name evidence="1" type="ORF">SAMN05192529_10712</name>
</gene>
<organism evidence="1 2">
    <name type="scientific">Arachidicoccus rhizosphaerae</name>
    <dbReference type="NCBI Taxonomy" id="551991"/>
    <lineage>
        <taxon>Bacteria</taxon>
        <taxon>Pseudomonadati</taxon>
        <taxon>Bacteroidota</taxon>
        <taxon>Chitinophagia</taxon>
        <taxon>Chitinophagales</taxon>
        <taxon>Chitinophagaceae</taxon>
        <taxon>Arachidicoccus</taxon>
    </lineage>
</organism>
<reference evidence="1 2" key="1">
    <citation type="submission" date="2016-10" db="EMBL/GenBank/DDBJ databases">
        <authorList>
            <person name="de Groot N.N."/>
        </authorList>
    </citation>
    <scope>NUCLEOTIDE SEQUENCE [LARGE SCALE GENOMIC DNA]</scope>
    <source>
        <strain evidence="1 2">Vu-144</strain>
    </source>
</reference>